<keyword evidence="2" id="KW-1185">Reference proteome</keyword>
<accession>A0A2Z5FV51</accession>
<reference evidence="1 2" key="1">
    <citation type="journal article" date="2018" name="Front. Microbiol.">
        <title>Hydrolytic Capabilities as a Key to Environmental Success: Chitinolytic and Cellulolytic Acidobacteria From Acidic Sub-arctic Soils and Boreal Peatlands.</title>
        <authorList>
            <person name="Belova S.E."/>
            <person name="Ravin N.V."/>
            <person name="Pankratov T.A."/>
            <person name="Rakitin A.L."/>
            <person name="Ivanova A.A."/>
            <person name="Beletsky A.V."/>
            <person name="Mardanov A.V."/>
            <person name="Sinninghe Damste J.S."/>
            <person name="Dedysh S.N."/>
        </authorList>
    </citation>
    <scope>NUCLEOTIDE SEQUENCE [LARGE SCALE GENOMIC DNA]</scope>
    <source>
        <strain evidence="1 2">SBC82</strain>
    </source>
</reference>
<evidence type="ECO:0000313" key="1">
    <source>
        <dbReference type="EMBL" id="AXC10387.1"/>
    </source>
</evidence>
<proteinExistence type="predicted"/>
<organism evidence="1 2">
    <name type="scientific">Acidisarcina polymorpha</name>
    <dbReference type="NCBI Taxonomy" id="2211140"/>
    <lineage>
        <taxon>Bacteria</taxon>
        <taxon>Pseudomonadati</taxon>
        <taxon>Acidobacteriota</taxon>
        <taxon>Terriglobia</taxon>
        <taxon>Terriglobales</taxon>
        <taxon>Acidobacteriaceae</taxon>
        <taxon>Acidisarcina</taxon>
    </lineage>
</organism>
<gene>
    <name evidence="1" type="ORF">ACPOL_1036</name>
</gene>
<protein>
    <submittedName>
        <fullName evidence="1">Uncharacterized protein</fullName>
    </submittedName>
</protein>
<dbReference type="KEGG" id="abas:ACPOL_1036"/>
<dbReference type="EMBL" id="CP030840">
    <property type="protein sequence ID" value="AXC10387.1"/>
    <property type="molecule type" value="Genomic_DNA"/>
</dbReference>
<name>A0A2Z5FV51_9BACT</name>
<sequence>MTDTMWKCEQLRAGTVYNRILFNTRQEAEQFAQQMGKVEPDLFWNIEAVPAKAVWN</sequence>
<evidence type="ECO:0000313" key="2">
    <source>
        <dbReference type="Proteomes" id="UP000253606"/>
    </source>
</evidence>
<dbReference type="Proteomes" id="UP000253606">
    <property type="component" value="Chromosome"/>
</dbReference>
<dbReference type="AlphaFoldDB" id="A0A2Z5FV51"/>